<accession>A0A176WAQ1</accession>
<evidence type="ECO:0000313" key="5">
    <source>
        <dbReference type="Proteomes" id="UP000077202"/>
    </source>
</evidence>
<dbReference type="Pfam" id="PF13837">
    <property type="entry name" value="Myb_DNA-bind_4"/>
    <property type="match status" value="2"/>
</dbReference>
<dbReference type="EMBL" id="LVLJ01001351">
    <property type="protein sequence ID" value="OAE30220.1"/>
    <property type="molecule type" value="Genomic_DNA"/>
</dbReference>
<protein>
    <recommendedName>
        <fullName evidence="2">Myb-like domain-containing protein</fullName>
    </recommendedName>
</protein>
<dbReference type="InterPro" id="IPR001005">
    <property type="entry name" value="SANT/Myb"/>
</dbReference>
<evidence type="ECO:0000313" key="4">
    <source>
        <dbReference type="EMBL" id="OAE30220.1"/>
    </source>
</evidence>
<organism evidence="4 5">
    <name type="scientific">Marchantia polymorpha subsp. ruderalis</name>
    <dbReference type="NCBI Taxonomy" id="1480154"/>
    <lineage>
        <taxon>Eukaryota</taxon>
        <taxon>Viridiplantae</taxon>
        <taxon>Streptophyta</taxon>
        <taxon>Embryophyta</taxon>
        <taxon>Marchantiophyta</taxon>
        <taxon>Marchantiopsida</taxon>
        <taxon>Marchantiidae</taxon>
        <taxon>Marchantiales</taxon>
        <taxon>Marchantiaceae</taxon>
        <taxon>Marchantia</taxon>
    </lineage>
</organism>
<feature type="region of interest" description="Disordered" evidence="1">
    <location>
        <begin position="199"/>
        <end position="236"/>
    </location>
</feature>
<keyword evidence="5" id="KW-1185">Reference proteome</keyword>
<dbReference type="Gene3D" id="1.10.10.60">
    <property type="entry name" value="Homeodomain-like"/>
    <property type="match status" value="2"/>
</dbReference>
<dbReference type="SUPFAM" id="SSF46689">
    <property type="entry name" value="Homeodomain-like"/>
    <property type="match status" value="1"/>
</dbReference>
<dbReference type="PANTHER" id="PTHR47211">
    <property type="entry name" value="TRIHELIX TRANSCRIPTION FACTOR ASR3"/>
    <property type="match status" value="1"/>
</dbReference>
<dbReference type="Proteomes" id="UP000077202">
    <property type="component" value="Unassembled WGS sequence"/>
</dbReference>
<feature type="region of interest" description="Disordered" evidence="1">
    <location>
        <begin position="412"/>
        <end position="433"/>
    </location>
</feature>
<sequence length="501" mass="54437">MVGVGVGVGGAAAAAAAATGVVVVVGSGVNGVGGGGGGGGAALSGGGSDGGAGEEKVRNPRWMMHETVVLVAAKRKHDEEAGDEYVPAHKKWGAIAVDVKEKGVDRDARQCRKRWSNLYQDYRRIRDWLRKSGVEPYWTMRHDKRRDNKLPGSFDPEVYADMDAFLSKKRGITPRAASDSAQPIHDEGLGSEIEQDHEGHDAADVGSGDGSSAPGGSDKEQPTDSAGDDRKKRNSKWTKHETVVLLVGKTKYDCKAKETTASSKAVRSDEKWDSISAYCKANGVDRDAQQCRKRWSNLHNGDYKKIRDWQKKNVESYWSMKSEKRRQNKLPGFFDQQVFAVMDAFCTKKANGELDGARFANLTAVEDLLLSEVEQDHEEPSAPDGGRICSAPAPESGTLSCRVEQAGVASVGASVGRKKRKRMPNGVEVDEHKDHKDHLTAILESSGKAMQVALTENIQAQIEAQKRNCELDRNQRKQQGDNLVGVLSKLAEAMAKIAEKL</sequence>
<dbReference type="InterPro" id="IPR009057">
    <property type="entry name" value="Homeodomain-like_sf"/>
</dbReference>
<evidence type="ECO:0000313" key="3">
    <source>
        <dbReference type="EMBL" id="BBN14913.1"/>
    </source>
</evidence>
<evidence type="ECO:0000256" key="1">
    <source>
        <dbReference type="SAM" id="MobiDB-lite"/>
    </source>
</evidence>
<reference evidence="4 5" key="1">
    <citation type="submission" date="2016-03" db="EMBL/GenBank/DDBJ databases">
        <title>Mechanisms controlling the formation of the plant cell surface in tip-growing cells are functionally conserved among land plants.</title>
        <authorList>
            <person name="Honkanen S."/>
            <person name="Jones V.A."/>
            <person name="Morieri G."/>
            <person name="Champion C."/>
            <person name="Hetherington A.J."/>
            <person name="Kelly S."/>
            <person name="Saint-Marcoux D."/>
            <person name="Proust H."/>
            <person name="Prescott H."/>
            <person name="Dolan L."/>
        </authorList>
    </citation>
    <scope>NUCLEOTIDE SEQUENCE [LARGE SCALE GENOMIC DNA]</scope>
    <source>
        <strain evidence="5">cv. Tak-1 and cv. Tak-2</strain>
        <tissue evidence="4">Whole gametophyte</tissue>
    </source>
</reference>
<gene>
    <name evidence="4" type="ORF">AXG93_4295s1760</name>
    <name evidence="3" type="ORF">Mp_6g15470</name>
</gene>
<dbReference type="PANTHER" id="PTHR47211:SF2">
    <property type="entry name" value="TRIHELIX TRANSCRIPTION FACTOR ASR3"/>
    <property type="match status" value="1"/>
</dbReference>
<feature type="domain" description="Myb-like" evidence="2">
    <location>
        <begin position="54"/>
        <end position="119"/>
    </location>
</feature>
<dbReference type="Proteomes" id="UP001162541">
    <property type="component" value="Chromosome 6"/>
</dbReference>
<dbReference type="EMBL" id="AP019871">
    <property type="protein sequence ID" value="BBN14913.1"/>
    <property type="molecule type" value="Genomic_DNA"/>
</dbReference>
<evidence type="ECO:0000259" key="2">
    <source>
        <dbReference type="PROSITE" id="PS50090"/>
    </source>
</evidence>
<dbReference type="SMART" id="SM00717">
    <property type="entry name" value="SANT"/>
    <property type="match status" value="2"/>
</dbReference>
<dbReference type="InterPro" id="IPR044822">
    <property type="entry name" value="Myb_DNA-bind_4"/>
</dbReference>
<reference evidence="3" key="2">
    <citation type="journal article" date="2019" name="Curr. Biol.">
        <title>Chromatin organization in early land plants reveals an ancestral association between H3K27me3, transposons, and constitutive heterochromatin.</title>
        <authorList>
            <person name="Montgomery S.A."/>
            <person name="Tanizawa Y."/>
            <person name="Galik B."/>
            <person name="Wang N."/>
            <person name="Ito T."/>
            <person name="Mochizuki T."/>
            <person name="Akimcheva S."/>
            <person name="Bowman J."/>
            <person name="Cognat V."/>
            <person name="Drouard L."/>
            <person name="Ekker H."/>
            <person name="Houng S."/>
            <person name="Kohchi T."/>
            <person name="Lin S."/>
            <person name="Liu L.D."/>
            <person name="Nakamura Y."/>
            <person name="Valeeva L.R."/>
            <person name="Shakirov E.V."/>
            <person name="Shippen D.E."/>
            <person name="Wei W."/>
            <person name="Yagura M."/>
            <person name="Yamaoka S."/>
            <person name="Yamato K.T."/>
            <person name="Liu C."/>
            <person name="Berger F."/>
        </authorList>
    </citation>
    <scope>NUCLEOTIDE SEQUENCE [LARGE SCALE GENOMIC DNA]</scope>
    <source>
        <strain evidence="3">Tak-1</strain>
    </source>
</reference>
<evidence type="ECO:0000313" key="6">
    <source>
        <dbReference type="Proteomes" id="UP001162541"/>
    </source>
</evidence>
<feature type="domain" description="Myb-like" evidence="2">
    <location>
        <begin position="229"/>
        <end position="299"/>
    </location>
</feature>
<feature type="compositionally biased region" description="Low complexity" evidence="1">
    <location>
        <begin position="204"/>
        <end position="216"/>
    </location>
</feature>
<proteinExistence type="predicted"/>
<name>A0A176WAQ1_MARPO</name>
<dbReference type="PROSITE" id="PS50090">
    <property type="entry name" value="MYB_LIKE"/>
    <property type="match status" value="2"/>
</dbReference>
<feature type="compositionally biased region" description="Basic and acidic residues" evidence="1">
    <location>
        <begin position="217"/>
        <end position="231"/>
    </location>
</feature>
<reference evidence="6" key="3">
    <citation type="journal article" date="2020" name="Curr. Biol.">
        <title>Chromatin organization in early land plants reveals an ancestral association between H3K27me3, transposons, and constitutive heterochromatin.</title>
        <authorList>
            <person name="Montgomery S.A."/>
            <person name="Tanizawa Y."/>
            <person name="Galik B."/>
            <person name="Wang N."/>
            <person name="Ito T."/>
            <person name="Mochizuki T."/>
            <person name="Akimcheva S."/>
            <person name="Bowman J.L."/>
            <person name="Cognat V."/>
            <person name="Marechal-Drouard L."/>
            <person name="Ekker H."/>
            <person name="Hong S.F."/>
            <person name="Kohchi T."/>
            <person name="Lin S.S."/>
            <person name="Liu L.D."/>
            <person name="Nakamura Y."/>
            <person name="Valeeva L.R."/>
            <person name="Shakirov E.V."/>
            <person name="Shippen D.E."/>
            <person name="Wei W.L."/>
            <person name="Yagura M."/>
            <person name="Yamaoka S."/>
            <person name="Yamato K.T."/>
            <person name="Liu C."/>
            <person name="Berger F."/>
        </authorList>
    </citation>
    <scope>NUCLEOTIDE SEQUENCE [LARGE SCALE GENOMIC DNA]</scope>
    <source>
        <strain evidence="6">Tak-1</strain>
    </source>
</reference>
<dbReference type="AlphaFoldDB" id="A0A176WAQ1"/>